<dbReference type="PANTHER" id="PTHR43066">
    <property type="entry name" value="RHOMBOID-RELATED PROTEIN"/>
    <property type="match status" value="1"/>
</dbReference>
<evidence type="ECO:0000256" key="1">
    <source>
        <dbReference type="ARBA" id="ARBA00004141"/>
    </source>
</evidence>
<protein>
    <recommendedName>
        <fullName evidence="10">UBA domain-containing protein</fullName>
    </recommendedName>
</protein>
<dbReference type="InterPro" id="IPR035952">
    <property type="entry name" value="Rhomboid-like_sf"/>
</dbReference>
<comment type="subcellular location">
    <subcellularLocation>
        <location evidence="1">Membrane</location>
        <topology evidence="1">Multi-pass membrane protein</topology>
    </subcellularLocation>
</comment>
<reference evidence="11" key="1">
    <citation type="submission" date="2020-12" db="EMBL/GenBank/DDBJ databases">
        <authorList>
            <person name="Iha C."/>
        </authorList>
    </citation>
    <scope>NUCLEOTIDE SEQUENCE</scope>
</reference>
<gene>
    <name evidence="11" type="ORF">OSTQU699_LOCUS3556</name>
</gene>
<sequence length="318" mass="34442">MLAFVPIGRTLERHMGTLKFAHLIGLIIILGEAIYLLLAYTLTLSMVYPAIMLECPIGFSGVVFGLIVIDTKLSGASQRSILGLFTVPAALYPWALLVFWQLMIPRISFFGHLCGILVGEMYVRDWLQWVVLSTATVERMEDYSWLSCCTHRSSYVSLTTAGPQQLPTQSPGGSGWSVPSMSWLRGNRQQQPALADPGSVFAGPARTVGGERRDGDVPPWAHVEAELTRVEAGASAHALGTVEPSASYPELPTHIAERQPLVEEPQPSGSDGDQGAAPFDDSARQQLLEMGFKPQAIQAALRAADGDVERAVEILTGQ</sequence>
<evidence type="ECO:0000313" key="11">
    <source>
        <dbReference type="EMBL" id="CAD7698196.1"/>
    </source>
</evidence>
<dbReference type="GO" id="GO:0016020">
    <property type="term" value="C:membrane"/>
    <property type="evidence" value="ECO:0007669"/>
    <property type="project" value="UniProtKB-SubCell"/>
</dbReference>
<dbReference type="SMART" id="SM00165">
    <property type="entry name" value="UBA"/>
    <property type="match status" value="1"/>
</dbReference>
<dbReference type="Proteomes" id="UP000708148">
    <property type="component" value="Unassembled WGS sequence"/>
</dbReference>
<evidence type="ECO:0000256" key="6">
    <source>
        <dbReference type="ARBA" id="ARBA00022989"/>
    </source>
</evidence>
<dbReference type="GO" id="GO:0006508">
    <property type="term" value="P:proteolysis"/>
    <property type="evidence" value="ECO:0007669"/>
    <property type="project" value="UniProtKB-KW"/>
</dbReference>
<dbReference type="GO" id="GO:0004252">
    <property type="term" value="F:serine-type endopeptidase activity"/>
    <property type="evidence" value="ECO:0007669"/>
    <property type="project" value="InterPro"/>
</dbReference>
<keyword evidence="12" id="KW-1185">Reference proteome</keyword>
<dbReference type="EMBL" id="CAJHUC010000782">
    <property type="protein sequence ID" value="CAD7698196.1"/>
    <property type="molecule type" value="Genomic_DNA"/>
</dbReference>
<evidence type="ECO:0000256" key="9">
    <source>
        <dbReference type="SAM" id="Phobius"/>
    </source>
</evidence>
<feature type="region of interest" description="Disordered" evidence="8">
    <location>
        <begin position="263"/>
        <end position="290"/>
    </location>
</feature>
<evidence type="ECO:0000256" key="8">
    <source>
        <dbReference type="SAM" id="MobiDB-lite"/>
    </source>
</evidence>
<dbReference type="InterPro" id="IPR009060">
    <property type="entry name" value="UBA-like_sf"/>
</dbReference>
<proteinExistence type="inferred from homology"/>
<dbReference type="Pfam" id="PF00627">
    <property type="entry name" value="UBA"/>
    <property type="match status" value="1"/>
</dbReference>
<dbReference type="SUPFAM" id="SSF144091">
    <property type="entry name" value="Rhomboid-like"/>
    <property type="match status" value="1"/>
</dbReference>
<evidence type="ECO:0000256" key="4">
    <source>
        <dbReference type="ARBA" id="ARBA00022692"/>
    </source>
</evidence>
<dbReference type="Gene3D" id="1.20.1540.10">
    <property type="entry name" value="Rhomboid-like"/>
    <property type="match status" value="1"/>
</dbReference>
<dbReference type="Gene3D" id="1.10.8.10">
    <property type="entry name" value="DNA helicase RuvA subunit, C-terminal domain"/>
    <property type="match status" value="1"/>
</dbReference>
<name>A0A8S1ITI6_9CHLO</name>
<keyword evidence="5" id="KW-0378">Hydrolase</keyword>
<keyword evidence="4 9" id="KW-0812">Transmembrane</keyword>
<dbReference type="InterPro" id="IPR022764">
    <property type="entry name" value="Peptidase_S54_rhomboid_dom"/>
</dbReference>
<feature type="region of interest" description="Disordered" evidence="8">
    <location>
        <begin position="192"/>
        <end position="218"/>
    </location>
</feature>
<feature type="transmembrane region" description="Helical" evidence="9">
    <location>
        <begin position="46"/>
        <end position="69"/>
    </location>
</feature>
<feature type="transmembrane region" description="Helical" evidence="9">
    <location>
        <begin position="20"/>
        <end position="40"/>
    </location>
</feature>
<comment type="similarity">
    <text evidence="2">Belongs to the peptidase S54 family.</text>
</comment>
<organism evidence="11 12">
    <name type="scientific">Ostreobium quekettii</name>
    <dbReference type="NCBI Taxonomy" id="121088"/>
    <lineage>
        <taxon>Eukaryota</taxon>
        <taxon>Viridiplantae</taxon>
        <taxon>Chlorophyta</taxon>
        <taxon>core chlorophytes</taxon>
        <taxon>Ulvophyceae</taxon>
        <taxon>TCBD clade</taxon>
        <taxon>Bryopsidales</taxon>
        <taxon>Ostreobineae</taxon>
        <taxon>Ostreobiaceae</taxon>
        <taxon>Ostreobium</taxon>
    </lineage>
</organism>
<feature type="transmembrane region" description="Helical" evidence="9">
    <location>
        <begin position="81"/>
        <end position="103"/>
    </location>
</feature>
<dbReference type="Pfam" id="PF01694">
    <property type="entry name" value="Rhomboid"/>
    <property type="match status" value="1"/>
</dbReference>
<keyword evidence="6 9" id="KW-1133">Transmembrane helix</keyword>
<evidence type="ECO:0000256" key="2">
    <source>
        <dbReference type="ARBA" id="ARBA00009045"/>
    </source>
</evidence>
<evidence type="ECO:0000256" key="3">
    <source>
        <dbReference type="ARBA" id="ARBA00022670"/>
    </source>
</evidence>
<dbReference type="CDD" id="cd14291">
    <property type="entry name" value="UBA1_NUB1_like"/>
    <property type="match status" value="1"/>
</dbReference>
<dbReference type="AlphaFoldDB" id="A0A8S1ITI6"/>
<comment type="caution">
    <text evidence="11">The sequence shown here is derived from an EMBL/GenBank/DDBJ whole genome shotgun (WGS) entry which is preliminary data.</text>
</comment>
<dbReference type="PROSITE" id="PS50030">
    <property type="entry name" value="UBA"/>
    <property type="match status" value="1"/>
</dbReference>
<accession>A0A8S1ITI6</accession>
<dbReference type="OrthoDB" id="10257275at2759"/>
<dbReference type="InterPro" id="IPR015940">
    <property type="entry name" value="UBA"/>
</dbReference>
<evidence type="ECO:0000256" key="5">
    <source>
        <dbReference type="ARBA" id="ARBA00022801"/>
    </source>
</evidence>
<dbReference type="SUPFAM" id="SSF46934">
    <property type="entry name" value="UBA-like"/>
    <property type="match status" value="1"/>
</dbReference>
<evidence type="ECO:0000313" key="12">
    <source>
        <dbReference type="Proteomes" id="UP000708148"/>
    </source>
</evidence>
<evidence type="ECO:0000259" key="10">
    <source>
        <dbReference type="PROSITE" id="PS50030"/>
    </source>
</evidence>
<keyword evidence="7 9" id="KW-0472">Membrane</keyword>
<evidence type="ECO:0000256" key="7">
    <source>
        <dbReference type="ARBA" id="ARBA00023136"/>
    </source>
</evidence>
<keyword evidence="3" id="KW-0645">Protease</keyword>
<feature type="domain" description="UBA" evidence="10">
    <location>
        <begin position="278"/>
        <end position="318"/>
    </location>
</feature>
<dbReference type="PANTHER" id="PTHR43066:SF1">
    <property type="entry name" value="RHOMBOID PROTEIN 2"/>
    <property type="match status" value="1"/>
</dbReference>